<dbReference type="EMBL" id="LZDS01000002">
    <property type="protein sequence ID" value="OBX29898.1"/>
    <property type="molecule type" value="Genomic_DNA"/>
</dbReference>
<name>A0A1A7REN7_9GAMM</name>
<dbReference type="STRING" id="1443941.A9J31_11255"/>
<dbReference type="OrthoDB" id="6078536at2"/>
<evidence type="ECO:0000313" key="3">
    <source>
        <dbReference type="EMBL" id="OBX29898.1"/>
    </source>
</evidence>
<accession>A0A1A7REN7</accession>
<proteinExistence type="predicted"/>
<comment type="caution">
    <text evidence="3">The sequence shown here is derived from an EMBL/GenBank/DDBJ whole genome shotgun (WGS) entry which is preliminary data.</text>
</comment>
<evidence type="ECO:0000259" key="2">
    <source>
        <dbReference type="Pfam" id="PF19657"/>
    </source>
</evidence>
<evidence type="ECO:0000256" key="1">
    <source>
        <dbReference type="SAM" id="SignalP"/>
    </source>
</evidence>
<keyword evidence="1" id="KW-0732">Signal</keyword>
<feature type="domain" description="DUF6160" evidence="2">
    <location>
        <begin position="1"/>
        <end position="88"/>
    </location>
</feature>
<dbReference type="AlphaFoldDB" id="A0A1A7REN7"/>
<keyword evidence="4" id="KW-1185">Reference proteome</keyword>
<dbReference type="Pfam" id="PF19657">
    <property type="entry name" value="DUF6160"/>
    <property type="match status" value="1"/>
</dbReference>
<dbReference type="RefSeq" id="WP_067761927.1">
    <property type="nucleotide sequence ID" value="NZ_LZDS01000002.1"/>
</dbReference>
<reference evidence="4" key="1">
    <citation type="submission" date="2016-06" db="EMBL/GenBank/DDBJ databases">
        <authorList>
            <person name="Radolfova-Krizova L."/>
            <person name="Nemec A."/>
        </authorList>
    </citation>
    <scope>NUCLEOTIDE SEQUENCE [LARGE SCALE GENOMIC DNA]</scope>
    <source>
        <strain evidence="4">ANC 4275</strain>
    </source>
</reference>
<sequence>MKKFTKLALVSSIAFSANAMAMQAMDDAALSSTTGQDGLSIGLGISKVTVDKLFVHDNDGLSNTALGGTSTAGAIVIQGTTDAANAKEITLTDGSKISSADFGVFVGANYKDGGAYLLDTHNLADLVIDTDAGTAAKGGAFINVAAQVSGLEIHIGEIGVTASGTQGTATANSAIRRGGDSSNYNAILSGLGIKTGIMSANVQLGAAPQGAMIKLNSVMQGGLEITDLGILDSSTKGVTGVAGEILIDSIKVANTDSKDLDLKSAISVYGASATTGNGFLRIVNDDAKGIDTYVKGVHLGSAAAASIGDIEVQGLRTYYSPAQGQFVPGSVITVSGH</sequence>
<evidence type="ECO:0000313" key="4">
    <source>
        <dbReference type="Proteomes" id="UP000185753"/>
    </source>
</evidence>
<dbReference type="InterPro" id="IPR046158">
    <property type="entry name" value="DUF6160"/>
</dbReference>
<feature type="chain" id="PRO_5008360845" evidence="1">
    <location>
        <begin position="22"/>
        <end position="337"/>
    </location>
</feature>
<feature type="signal peptide" evidence="1">
    <location>
        <begin position="1"/>
        <end position="21"/>
    </location>
</feature>
<dbReference type="Proteomes" id="UP000185753">
    <property type="component" value="Unassembled WGS sequence"/>
</dbReference>
<protein>
    <submittedName>
        <fullName evidence="3">Pilus assembly protein FilA</fullName>
    </submittedName>
</protein>
<organism evidence="3 4">
    <name type="scientific">Acinetobacter gandensis</name>
    <dbReference type="NCBI Taxonomy" id="1443941"/>
    <lineage>
        <taxon>Bacteria</taxon>
        <taxon>Pseudomonadati</taxon>
        <taxon>Pseudomonadota</taxon>
        <taxon>Gammaproteobacteria</taxon>
        <taxon>Moraxellales</taxon>
        <taxon>Moraxellaceae</taxon>
        <taxon>Acinetobacter</taxon>
    </lineage>
</organism>
<gene>
    <name evidence="3" type="ORF">A9J31_11255</name>
</gene>